<dbReference type="KEGG" id="het:BBW65_00175"/>
<keyword evidence="1" id="KW-0805">Transcription regulation</keyword>
<dbReference type="CDD" id="cd00090">
    <property type="entry name" value="HTH_ARSR"/>
    <property type="match status" value="1"/>
</dbReference>
<dbReference type="EMBL" id="CP016503">
    <property type="protein sequence ID" value="ANV97332.1"/>
    <property type="molecule type" value="Genomic_DNA"/>
</dbReference>
<dbReference type="InterPro" id="IPR036390">
    <property type="entry name" value="WH_DNA-bd_sf"/>
</dbReference>
<sequence>MESLTHFAQGFQALGSESRLLVYITLLQHHPEGLNIKDLQAKVEIKASTLAHHLKVLVDAGFVQQQQRGKENFNYAITETLQTLCDNISCKCCEYTKR</sequence>
<dbReference type="SMART" id="SM00418">
    <property type="entry name" value="HTH_ARSR"/>
    <property type="match status" value="1"/>
</dbReference>
<dbReference type="InterPro" id="IPR001845">
    <property type="entry name" value="HTH_ArsR_DNA-bd_dom"/>
</dbReference>
<dbReference type="InterPro" id="IPR011991">
    <property type="entry name" value="ArsR-like_HTH"/>
</dbReference>
<dbReference type="Pfam" id="PF12840">
    <property type="entry name" value="HTH_20"/>
    <property type="match status" value="1"/>
</dbReference>
<dbReference type="GO" id="GO:0003700">
    <property type="term" value="F:DNA-binding transcription factor activity"/>
    <property type="evidence" value="ECO:0007669"/>
    <property type="project" value="InterPro"/>
</dbReference>
<reference evidence="6" key="1">
    <citation type="submission" date="2016-07" db="EMBL/GenBank/DDBJ databases">
        <authorList>
            <person name="Florea S."/>
            <person name="Webb J.S."/>
            <person name="Jaromczyk J."/>
            <person name="Schardl C.L."/>
        </authorList>
    </citation>
    <scope>NUCLEOTIDE SEQUENCE [LARGE SCALE GENOMIC DNA]</scope>
    <source>
        <strain evidence="6">MIT 01-6242</strain>
    </source>
</reference>
<evidence type="ECO:0000313" key="5">
    <source>
        <dbReference type="EMBL" id="ANV97332.1"/>
    </source>
</evidence>
<name>A0A1B1U3N0_9HELI</name>
<dbReference type="InterPro" id="IPR051011">
    <property type="entry name" value="Metal_resp_trans_reg"/>
</dbReference>
<protein>
    <recommendedName>
        <fullName evidence="4">HTH arsR-type domain-containing protein</fullName>
    </recommendedName>
</protein>
<dbReference type="Gene3D" id="1.10.10.10">
    <property type="entry name" value="Winged helix-like DNA-binding domain superfamily/Winged helix DNA-binding domain"/>
    <property type="match status" value="1"/>
</dbReference>
<evidence type="ECO:0000256" key="1">
    <source>
        <dbReference type="ARBA" id="ARBA00023015"/>
    </source>
</evidence>
<evidence type="ECO:0000259" key="4">
    <source>
        <dbReference type="PROSITE" id="PS50987"/>
    </source>
</evidence>
<dbReference type="GO" id="GO:0003677">
    <property type="term" value="F:DNA binding"/>
    <property type="evidence" value="ECO:0007669"/>
    <property type="project" value="UniProtKB-KW"/>
</dbReference>
<feature type="domain" description="HTH arsR-type" evidence="4">
    <location>
        <begin position="1"/>
        <end position="96"/>
    </location>
</feature>
<dbReference type="InterPro" id="IPR036388">
    <property type="entry name" value="WH-like_DNA-bd_sf"/>
</dbReference>
<keyword evidence="3" id="KW-0804">Transcription</keyword>
<dbReference type="SUPFAM" id="SSF46785">
    <property type="entry name" value="Winged helix' DNA-binding domain"/>
    <property type="match status" value="1"/>
</dbReference>
<proteinExistence type="predicted"/>
<evidence type="ECO:0000256" key="2">
    <source>
        <dbReference type="ARBA" id="ARBA00023125"/>
    </source>
</evidence>
<keyword evidence="6" id="KW-1185">Reference proteome</keyword>
<dbReference type="AlphaFoldDB" id="A0A1B1U3N0"/>
<evidence type="ECO:0000256" key="3">
    <source>
        <dbReference type="ARBA" id="ARBA00023163"/>
    </source>
</evidence>
<dbReference type="STRING" id="222136.BBW65_00175"/>
<organism evidence="5 6">
    <name type="scientific">Helicobacter enhydrae</name>
    <dbReference type="NCBI Taxonomy" id="222136"/>
    <lineage>
        <taxon>Bacteria</taxon>
        <taxon>Pseudomonadati</taxon>
        <taxon>Campylobacterota</taxon>
        <taxon>Epsilonproteobacteria</taxon>
        <taxon>Campylobacterales</taxon>
        <taxon>Helicobacteraceae</taxon>
        <taxon>Helicobacter</taxon>
    </lineage>
</organism>
<dbReference type="PANTHER" id="PTHR43132:SF2">
    <property type="entry name" value="ARSENICAL RESISTANCE OPERON REPRESSOR ARSR-RELATED"/>
    <property type="match status" value="1"/>
</dbReference>
<dbReference type="Proteomes" id="UP000092884">
    <property type="component" value="Chromosome"/>
</dbReference>
<evidence type="ECO:0000313" key="6">
    <source>
        <dbReference type="Proteomes" id="UP000092884"/>
    </source>
</evidence>
<accession>A0A1B1U3N0</accession>
<dbReference type="PROSITE" id="PS50987">
    <property type="entry name" value="HTH_ARSR_2"/>
    <property type="match status" value="1"/>
</dbReference>
<gene>
    <name evidence="5" type="ORF">BBW65_00175</name>
</gene>
<dbReference type="PRINTS" id="PR00778">
    <property type="entry name" value="HTHARSR"/>
</dbReference>
<dbReference type="RefSeq" id="WP_066338144.1">
    <property type="nucleotide sequence ID" value="NZ_CP016503.1"/>
</dbReference>
<keyword evidence="2" id="KW-0238">DNA-binding</keyword>
<dbReference type="PANTHER" id="PTHR43132">
    <property type="entry name" value="ARSENICAL RESISTANCE OPERON REPRESSOR ARSR-RELATED"/>
    <property type="match status" value="1"/>
</dbReference>